<name>L9ZXH8_9EURY</name>
<gene>
    <name evidence="1" type="ORF">C484_11226</name>
</gene>
<dbReference type="STRING" id="1230458.C484_11226"/>
<evidence type="ECO:0000313" key="1">
    <source>
        <dbReference type="EMBL" id="ELY90791.1"/>
    </source>
</evidence>
<dbReference type="OrthoDB" id="204927at2157"/>
<dbReference type="EMBL" id="AOIL01000042">
    <property type="protein sequence ID" value="ELY90791.1"/>
    <property type="molecule type" value="Genomic_DNA"/>
</dbReference>
<protein>
    <submittedName>
        <fullName evidence="1">Uncharacterized protein</fullName>
    </submittedName>
</protein>
<dbReference type="RefSeq" id="WP_006825996.1">
    <property type="nucleotide sequence ID" value="NZ_AOIL01000042.1"/>
</dbReference>
<accession>L9ZXH8</accession>
<comment type="caution">
    <text evidence="1">The sequence shown here is derived from an EMBL/GenBank/DDBJ whole genome shotgun (WGS) entry which is preliminary data.</text>
</comment>
<dbReference type="Proteomes" id="UP000011648">
    <property type="component" value="Unassembled WGS sequence"/>
</dbReference>
<reference evidence="1 2" key="1">
    <citation type="journal article" date="2014" name="PLoS Genet.">
        <title>Phylogenetically driven sequencing of extremely halophilic archaea reveals strategies for static and dynamic osmo-response.</title>
        <authorList>
            <person name="Becker E.A."/>
            <person name="Seitzer P.M."/>
            <person name="Tritt A."/>
            <person name="Larsen D."/>
            <person name="Krusor M."/>
            <person name="Yao A.I."/>
            <person name="Wu D."/>
            <person name="Madern D."/>
            <person name="Eisen J.A."/>
            <person name="Darling A.E."/>
            <person name="Facciotti M.T."/>
        </authorList>
    </citation>
    <scope>NUCLEOTIDE SEQUENCE [LARGE SCALE GENOMIC DNA]</scope>
    <source>
        <strain evidence="1 2">DSM 12281</strain>
    </source>
</reference>
<dbReference type="SUPFAM" id="SSF53448">
    <property type="entry name" value="Nucleotide-diphospho-sugar transferases"/>
    <property type="match status" value="1"/>
</dbReference>
<proteinExistence type="predicted"/>
<dbReference type="InterPro" id="IPR029044">
    <property type="entry name" value="Nucleotide-diphossugar_trans"/>
</dbReference>
<dbReference type="Gene3D" id="3.90.550.10">
    <property type="entry name" value="Spore Coat Polysaccharide Biosynthesis Protein SpsA, Chain A"/>
    <property type="match status" value="1"/>
</dbReference>
<sequence length="301" mass="34064">MGKTCGAVYIATGAQYVDEAMGSIRSLKEETSDINITLHTNDKGLVGKNEVRLLDSINTIESYEGHYGDSIITPNLLPYDKNLVLDTDTYVSGDITPVFSLLSEFDIAAAHNPGSRVSRDIGGNVARDVPNAFPLYNTGVVGLKRCQSVYDFLDNWETKYDELMNRSDSRLNQPAFREALYESNLRIATLPSEYNCRIRYRGSVGFLTSDVKIIHGRHPVGISNLERKLNKDSGMRVFTTKRYPLQLINRSPGLIFYLRSIMKEMRTNRFSSYSFIGRFRDSIKKRGTLETIEKTTRDLLD</sequence>
<keyword evidence="2" id="KW-1185">Reference proteome</keyword>
<dbReference type="AlphaFoldDB" id="L9ZXH8"/>
<evidence type="ECO:0000313" key="2">
    <source>
        <dbReference type="Proteomes" id="UP000011648"/>
    </source>
</evidence>
<organism evidence="1 2">
    <name type="scientific">Natrialba taiwanensis DSM 12281</name>
    <dbReference type="NCBI Taxonomy" id="1230458"/>
    <lineage>
        <taxon>Archaea</taxon>
        <taxon>Methanobacteriati</taxon>
        <taxon>Methanobacteriota</taxon>
        <taxon>Stenosarchaea group</taxon>
        <taxon>Halobacteria</taxon>
        <taxon>Halobacteriales</taxon>
        <taxon>Natrialbaceae</taxon>
        <taxon>Natrialba</taxon>
    </lineage>
</organism>